<dbReference type="PANTHER" id="PTHR11271:SF48">
    <property type="entry name" value="AMIDOHYDROLASE-RELATED DOMAIN-CONTAINING PROTEIN"/>
    <property type="match status" value="1"/>
</dbReference>
<dbReference type="NCBIfam" id="NF006684">
    <property type="entry name" value="PRK09229.1-5"/>
    <property type="match status" value="1"/>
</dbReference>
<dbReference type="InterPro" id="IPR010252">
    <property type="entry name" value="HutF"/>
</dbReference>
<feature type="domain" description="Formimidoylglutamate deiminase N-terminal" evidence="6">
    <location>
        <begin position="6"/>
        <end position="44"/>
    </location>
</feature>
<dbReference type="InterPro" id="IPR006680">
    <property type="entry name" value="Amidohydro-rel"/>
</dbReference>
<dbReference type="EC" id="3.5.3.13" evidence="7"/>
<proteinExistence type="predicted"/>
<sequence>MTRLWFRAALLPDGWSERVRLVTEGAEIRSVQTGVAPEAGDEIQGFGLPGLPNLHSHAFQRAMAGRSERRGGERDNFWSWRTQMYALAQAITPADLEAIAALAYAEMLESGFLRVGEFHYVHHDRDGTPFADPAEMAASLVAAAATTGIGLTLLPVYYAHAGFGGLAPSPAQRRFIHDPDSYARLLEASERALTGLEDARLGIAPHSLRAVTPDALTRLAQLRPDGPIHIHVAEQTGEVEDCLTWSGLRPVAWLMQNQPVDARWCLVHATHAEPGELAAIAASGAVVGLCPITEANLGDGVFPAAEFVALNGRFGIGSDSNVLIDAAQELRLLEYGQRLVRRERNVLSSADQIYAAACAGGAQALAAPADALSPGAAANLISLDADDPSLLRSTPDEILGRWVFAARRPVVDGVWRRGRKVVSGGRHHARDAIVARYRDVLERLRA</sequence>
<dbReference type="GO" id="GO:0050416">
    <property type="term" value="F:formimidoylglutamate deiminase activity"/>
    <property type="evidence" value="ECO:0007669"/>
    <property type="project" value="UniProtKB-EC"/>
</dbReference>
<dbReference type="GO" id="GO:0046872">
    <property type="term" value="F:metal ion binding"/>
    <property type="evidence" value="ECO:0007669"/>
    <property type="project" value="UniProtKB-KW"/>
</dbReference>
<comment type="caution">
    <text evidence="7">The sequence shown here is derived from an EMBL/GenBank/DDBJ whole genome shotgun (WGS) entry which is preliminary data.</text>
</comment>
<dbReference type="InterPro" id="IPR032466">
    <property type="entry name" value="Metal_Hydrolase"/>
</dbReference>
<dbReference type="Gene3D" id="3.20.20.140">
    <property type="entry name" value="Metal-dependent hydrolases"/>
    <property type="match status" value="1"/>
</dbReference>
<name>A0A328B4I3_9CAUL</name>
<dbReference type="OrthoDB" id="9796020at2"/>
<keyword evidence="4" id="KW-0862">Zinc</keyword>
<evidence type="ECO:0000313" key="7">
    <source>
        <dbReference type="EMBL" id="RAK61779.1"/>
    </source>
</evidence>
<dbReference type="AlphaFoldDB" id="A0A328B4I3"/>
<protein>
    <submittedName>
        <fullName evidence="7">Formimidoylglutamate deiminase</fullName>
        <ecNumber evidence="7">3.5.3.13</ecNumber>
    </submittedName>
</protein>
<dbReference type="InterPro" id="IPR011059">
    <property type="entry name" value="Metal-dep_hydrolase_composite"/>
</dbReference>
<evidence type="ECO:0000256" key="1">
    <source>
        <dbReference type="ARBA" id="ARBA00001947"/>
    </source>
</evidence>
<dbReference type="InterPro" id="IPR055156">
    <property type="entry name" value="HutF-like_N"/>
</dbReference>
<dbReference type="NCBIfam" id="TIGR02022">
    <property type="entry name" value="hutF"/>
    <property type="match status" value="1"/>
</dbReference>
<dbReference type="Pfam" id="PF22429">
    <property type="entry name" value="HutF_N"/>
    <property type="match status" value="1"/>
</dbReference>
<dbReference type="SUPFAM" id="SSF51338">
    <property type="entry name" value="Composite domain of metallo-dependent hydrolases"/>
    <property type="match status" value="1"/>
</dbReference>
<reference evidence="8" key="1">
    <citation type="submission" date="2018-05" db="EMBL/GenBank/DDBJ databases">
        <authorList>
            <person name="Li X."/>
        </authorList>
    </citation>
    <scope>NUCLEOTIDE SEQUENCE [LARGE SCALE GENOMIC DNA]</scope>
    <source>
        <strain evidence="8">HKS-05</strain>
    </source>
</reference>
<dbReference type="Proteomes" id="UP000249842">
    <property type="component" value="Unassembled WGS sequence"/>
</dbReference>
<dbReference type="SUPFAM" id="SSF51556">
    <property type="entry name" value="Metallo-dependent hydrolases"/>
    <property type="match status" value="1"/>
</dbReference>
<keyword evidence="3 7" id="KW-0378">Hydrolase</keyword>
<dbReference type="NCBIfam" id="NF006681">
    <property type="entry name" value="PRK09229.1-2"/>
    <property type="match status" value="1"/>
</dbReference>
<dbReference type="EMBL" id="QFYP01000001">
    <property type="protein sequence ID" value="RAK61779.1"/>
    <property type="molecule type" value="Genomic_DNA"/>
</dbReference>
<evidence type="ECO:0000256" key="4">
    <source>
        <dbReference type="ARBA" id="ARBA00022833"/>
    </source>
</evidence>
<dbReference type="NCBIfam" id="NF006683">
    <property type="entry name" value="PRK09229.1-4"/>
    <property type="match status" value="1"/>
</dbReference>
<dbReference type="InterPro" id="IPR051607">
    <property type="entry name" value="Metallo-dep_hydrolases"/>
</dbReference>
<comment type="cofactor">
    <cofactor evidence="1">
        <name>Zn(2+)</name>
        <dbReference type="ChEBI" id="CHEBI:29105"/>
    </cofactor>
</comment>
<evidence type="ECO:0000256" key="3">
    <source>
        <dbReference type="ARBA" id="ARBA00022801"/>
    </source>
</evidence>
<dbReference type="PANTHER" id="PTHR11271">
    <property type="entry name" value="GUANINE DEAMINASE"/>
    <property type="match status" value="1"/>
</dbReference>
<dbReference type="Pfam" id="PF01979">
    <property type="entry name" value="Amidohydro_1"/>
    <property type="match status" value="1"/>
</dbReference>
<dbReference type="Gene3D" id="2.30.40.10">
    <property type="entry name" value="Urease, subunit C, domain 1"/>
    <property type="match status" value="1"/>
</dbReference>
<organism evidence="7 8">
    <name type="scientific">Phenylobacterium hankyongense</name>
    <dbReference type="NCBI Taxonomy" id="1813876"/>
    <lineage>
        <taxon>Bacteria</taxon>
        <taxon>Pseudomonadati</taxon>
        <taxon>Pseudomonadota</taxon>
        <taxon>Alphaproteobacteria</taxon>
        <taxon>Caulobacterales</taxon>
        <taxon>Caulobacteraceae</taxon>
        <taxon>Phenylobacterium</taxon>
    </lineage>
</organism>
<gene>
    <name evidence="7" type="ORF">DJ021_10825</name>
</gene>
<evidence type="ECO:0000259" key="6">
    <source>
        <dbReference type="Pfam" id="PF22429"/>
    </source>
</evidence>
<evidence type="ECO:0000256" key="2">
    <source>
        <dbReference type="ARBA" id="ARBA00022723"/>
    </source>
</evidence>
<dbReference type="RefSeq" id="WP_111459065.1">
    <property type="nucleotide sequence ID" value="NZ_QFYP01000001.1"/>
</dbReference>
<evidence type="ECO:0000259" key="5">
    <source>
        <dbReference type="Pfam" id="PF01979"/>
    </source>
</evidence>
<dbReference type="GO" id="GO:0005829">
    <property type="term" value="C:cytosol"/>
    <property type="evidence" value="ECO:0007669"/>
    <property type="project" value="TreeGrafter"/>
</dbReference>
<evidence type="ECO:0000313" key="8">
    <source>
        <dbReference type="Proteomes" id="UP000249842"/>
    </source>
</evidence>
<accession>A0A328B4I3</accession>
<feature type="domain" description="Amidohydrolase-related" evidence="5">
    <location>
        <begin position="48"/>
        <end position="421"/>
    </location>
</feature>
<keyword evidence="2" id="KW-0479">Metal-binding</keyword>
<dbReference type="GO" id="GO:0019239">
    <property type="term" value="F:deaminase activity"/>
    <property type="evidence" value="ECO:0007669"/>
    <property type="project" value="TreeGrafter"/>
</dbReference>
<keyword evidence="8" id="KW-1185">Reference proteome</keyword>